<protein>
    <submittedName>
        <fullName evidence="2">N-acetyltransferase</fullName>
    </submittedName>
</protein>
<dbReference type="Pfam" id="PF00583">
    <property type="entry name" value="Acetyltransf_1"/>
    <property type="match status" value="1"/>
</dbReference>
<organism evidence="2 3">
    <name type="scientific">Thalassomonas actiniarum</name>
    <dbReference type="NCBI Taxonomy" id="485447"/>
    <lineage>
        <taxon>Bacteria</taxon>
        <taxon>Pseudomonadati</taxon>
        <taxon>Pseudomonadota</taxon>
        <taxon>Gammaproteobacteria</taxon>
        <taxon>Alteromonadales</taxon>
        <taxon>Colwelliaceae</taxon>
        <taxon>Thalassomonas</taxon>
    </lineage>
</organism>
<evidence type="ECO:0000313" key="3">
    <source>
        <dbReference type="Proteomes" id="UP000032568"/>
    </source>
</evidence>
<dbReference type="EMBL" id="CP059736">
    <property type="protein sequence ID" value="WDE02621.1"/>
    <property type="molecule type" value="Genomic_DNA"/>
</dbReference>
<dbReference type="Gene3D" id="3.40.630.30">
    <property type="match status" value="1"/>
</dbReference>
<evidence type="ECO:0000259" key="1">
    <source>
        <dbReference type="PROSITE" id="PS51186"/>
    </source>
</evidence>
<dbReference type="RefSeq" id="WP_044835603.1">
    <property type="nucleotide sequence ID" value="NZ_CP059736.1"/>
</dbReference>
<dbReference type="AlphaFoldDB" id="A0AAE9YWK7"/>
<dbReference type="InterPro" id="IPR016181">
    <property type="entry name" value="Acyl_CoA_acyltransferase"/>
</dbReference>
<proteinExistence type="predicted"/>
<dbReference type="GO" id="GO:0016747">
    <property type="term" value="F:acyltransferase activity, transferring groups other than amino-acyl groups"/>
    <property type="evidence" value="ECO:0007669"/>
    <property type="project" value="InterPro"/>
</dbReference>
<reference evidence="2 3" key="1">
    <citation type="journal article" date="2015" name="Genome Announc.">
        <title>Draft Genome Sequences of Marine Isolates of Thalassomonas viridans and Thalassomonas actiniarum.</title>
        <authorList>
            <person name="Olonade I."/>
            <person name="van Zyl L.J."/>
            <person name="Trindade M."/>
        </authorList>
    </citation>
    <scope>NUCLEOTIDE SEQUENCE [LARGE SCALE GENOMIC DNA]</scope>
    <source>
        <strain evidence="2 3">A5K-106</strain>
    </source>
</reference>
<gene>
    <name evidence="2" type="ORF">SG35_029905</name>
</gene>
<dbReference type="Proteomes" id="UP000032568">
    <property type="component" value="Chromosome pTact"/>
</dbReference>
<dbReference type="InterPro" id="IPR000182">
    <property type="entry name" value="GNAT_dom"/>
</dbReference>
<dbReference type="CDD" id="cd04301">
    <property type="entry name" value="NAT_SF"/>
    <property type="match status" value="1"/>
</dbReference>
<keyword evidence="3" id="KW-1185">Reference proteome</keyword>
<dbReference type="PROSITE" id="PS51186">
    <property type="entry name" value="GNAT"/>
    <property type="match status" value="1"/>
</dbReference>
<name>A0AAE9YWK7_9GAMM</name>
<dbReference type="SUPFAM" id="SSF55729">
    <property type="entry name" value="Acyl-CoA N-acyltransferases (Nat)"/>
    <property type="match status" value="1"/>
</dbReference>
<reference evidence="2 3" key="2">
    <citation type="journal article" date="2022" name="Mar. Drugs">
        <title>Bioassay-Guided Fractionation Leads to the Detection of Cholic Acid Generated by the Rare Thalassomonas sp.</title>
        <authorList>
            <person name="Pheiffer F."/>
            <person name="Schneider Y.K."/>
            <person name="Hansen E.H."/>
            <person name="Andersen J.H."/>
            <person name="Isaksson J."/>
            <person name="Busche T."/>
            <person name="R C."/>
            <person name="Kalinowski J."/>
            <person name="Zyl L.V."/>
            <person name="Trindade M."/>
        </authorList>
    </citation>
    <scope>NUCLEOTIDE SEQUENCE [LARGE SCALE GENOMIC DNA]</scope>
    <source>
        <strain evidence="2 3">A5K-106</strain>
    </source>
</reference>
<accession>A0AAE9YWK7</accession>
<evidence type="ECO:0000313" key="2">
    <source>
        <dbReference type="EMBL" id="WDE02621.1"/>
    </source>
</evidence>
<dbReference type="KEGG" id="tact:SG35_029905"/>
<feature type="domain" description="N-acetyltransferase" evidence="1">
    <location>
        <begin position="1"/>
        <end position="151"/>
    </location>
</feature>
<sequence length="174" mass="19065">MNIRASTEQDKQDIFQLHRDTFAEEEAEAVAKLALELLEDETALPLLSLVAEQDGDIVGHILFSSVSVEGADKHQGYILAPLAVLSNQQGRGIGSALIRRGLDILKTRRGEFVLVLGDPKYYSRTGFAAGHGISPPYELAYPQAWMALELKKDALKNIKGKVQCAASLSPAQYW</sequence>